<evidence type="ECO:0000256" key="6">
    <source>
        <dbReference type="ARBA" id="ARBA00022679"/>
    </source>
</evidence>
<sequence length="772" mass="86495">MEKSSSYNENKIEKLVRVGFYELEKTIGKGNFAVVKLATNSITKSKVAIKIIDKTCLDEDNLAKTFREISILKLLHHPHITRLYEVMESKNSIYLVTEHAGGGEIFDHLVSNGRMKEEEAARIFSQIVSAVDYCHQTGIVHRDLKAENVLLDADMNIKLADFGFSNTFIEGIFLKTFCGSPPYAAPEVFQGLEYDGPRADIWSLGVVLYVLVCGALPFDGATLHDLRSVVISGKFRIPFFMSQECENLIRHMLVVEPERRFSLKQIANHKWLARYNLINITELNESLTSQIDKRNLDTMVINRMLEIPGLTTDLIAQSVHEARYDHIYAIYHLLCDKLEEKRKEQKRLQQIAYSRSRKTSITTGIVDRSETMKQETIDRLSPLTSTVTITGQVGLQTLDLDFEKFSVDLDVDSSCYQQRQSDSSQLTVNINGNIRRHTVGPGDVAHEQALGNPVAMNFKFDGVSMGPNQIPLNLPMLQNQPINTFTVKDQHLLKPPIVMGATGGFGRRASDGGANLHIFYPSSAPTQNTNNDLYSRQNSNEFMMVTDQISSGYQLKGDNNMESSEDSNDEIQRYMHGRGCSKRHTVACTEDLSKSSSSQNNDIPSAHSPIPSTPGINPSNSSSSGRTRRTGLLTVMERPPVISPDLIREVEARMNRNYLPPSLKHAAQISSSPPQNSYVMPQQRRFGKACKLPTVQEVMGRYSPVRRASEGSRNPHVHGPFQECQQLQKGLAQQRNNYLVTPSPPSENSVSLPGNNNNTNKEMYIKCCLCFG</sequence>
<evidence type="ECO:0000256" key="5">
    <source>
        <dbReference type="ARBA" id="ARBA00022553"/>
    </source>
</evidence>
<evidence type="ECO:0000256" key="1">
    <source>
        <dbReference type="ARBA" id="ARBA00001946"/>
    </source>
</evidence>
<evidence type="ECO:0000256" key="13">
    <source>
        <dbReference type="ARBA" id="ARBA00048679"/>
    </source>
</evidence>
<keyword evidence="11" id="KW-0460">Magnesium</keyword>
<dbReference type="InterPro" id="IPR000719">
    <property type="entry name" value="Prot_kinase_dom"/>
</dbReference>
<organism evidence="17 18">
    <name type="scientific">Clunio marinus</name>
    <dbReference type="NCBI Taxonomy" id="568069"/>
    <lineage>
        <taxon>Eukaryota</taxon>
        <taxon>Metazoa</taxon>
        <taxon>Ecdysozoa</taxon>
        <taxon>Arthropoda</taxon>
        <taxon>Hexapoda</taxon>
        <taxon>Insecta</taxon>
        <taxon>Pterygota</taxon>
        <taxon>Neoptera</taxon>
        <taxon>Endopterygota</taxon>
        <taxon>Diptera</taxon>
        <taxon>Nematocera</taxon>
        <taxon>Chironomoidea</taxon>
        <taxon>Chironomidae</taxon>
        <taxon>Clunio</taxon>
    </lineage>
</organism>
<evidence type="ECO:0000256" key="7">
    <source>
        <dbReference type="ARBA" id="ARBA00022723"/>
    </source>
</evidence>
<evidence type="ECO:0000256" key="4">
    <source>
        <dbReference type="ARBA" id="ARBA00022527"/>
    </source>
</evidence>
<evidence type="ECO:0000256" key="3">
    <source>
        <dbReference type="ARBA" id="ARBA00012513"/>
    </source>
</evidence>
<feature type="compositionally biased region" description="Polar residues" evidence="15">
    <location>
        <begin position="594"/>
        <end position="603"/>
    </location>
</feature>
<keyword evidence="7" id="KW-0479">Metal-binding</keyword>
<feature type="compositionally biased region" description="Low complexity" evidence="15">
    <location>
        <begin position="608"/>
        <end position="625"/>
    </location>
</feature>
<dbReference type="FunFam" id="3.30.200.20:FF:000003">
    <property type="entry name" value="Non-specific serine/threonine protein kinase"/>
    <property type="match status" value="1"/>
</dbReference>
<dbReference type="EC" id="2.7.11.1" evidence="3"/>
<dbReference type="PROSITE" id="PS50011">
    <property type="entry name" value="PROTEIN_KINASE_DOM"/>
    <property type="match status" value="1"/>
</dbReference>
<keyword evidence="4" id="KW-0723">Serine/threonine-protein kinase</keyword>
<keyword evidence="9" id="KW-0418">Kinase</keyword>
<keyword evidence="10 14" id="KW-0067">ATP-binding</keyword>
<dbReference type="InterPro" id="IPR008271">
    <property type="entry name" value="Ser/Thr_kinase_AS"/>
</dbReference>
<dbReference type="SUPFAM" id="SSF56112">
    <property type="entry name" value="Protein kinase-like (PK-like)"/>
    <property type="match status" value="1"/>
</dbReference>
<keyword evidence="18" id="KW-1185">Reference proteome</keyword>
<proteinExistence type="inferred from homology"/>
<feature type="domain" description="Protein kinase" evidence="16">
    <location>
        <begin position="21"/>
        <end position="272"/>
    </location>
</feature>
<evidence type="ECO:0000256" key="14">
    <source>
        <dbReference type="PROSITE-ProRule" id="PRU10141"/>
    </source>
</evidence>
<dbReference type="Pfam" id="PF23312">
    <property type="entry name" value="UBA_SIK3"/>
    <property type="match status" value="1"/>
</dbReference>
<evidence type="ECO:0000256" key="12">
    <source>
        <dbReference type="ARBA" id="ARBA00047899"/>
    </source>
</evidence>
<dbReference type="Pfam" id="PF00069">
    <property type="entry name" value="Pkinase"/>
    <property type="match status" value="1"/>
</dbReference>
<keyword evidence="6" id="KW-0808">Transferase</keyword>
<dbReference type="GO" id="GO:0005737">
    <property type="term" value="C:cytoplasm"/>
    <property type="evidence" value="ECO:0007669"/>
    <property type="project" value="TreeGrafter"/>
</dbReference>
<protein>
    <recommendedName>
        <fullName evidence="3">non-specific serine/threonine protein kinase</fullName>
        <ecNumber evidence="3">2.7.11.1</ecNumber>
    </recommendedName>
</protein>
<dbReference type="FunFam" id="1.10.510.10:FF:000156">
    <property type="entry name" value="Serine/threonine-protein kinase SIK3 homolog"/>
    <property type="match status" value="1"/>
</dbReference>
<dbReference type="PANTHER" id="PTHR24346:SF42">
    <property type="entry name" value="SERINE_THREONINE-PROTEIN KINASE SIK3"/>
    <property type="match status" value="1"/>
</dbReference>
<dbReference type="InterPro" id="IPR057380">
    <property type="entry name" value="UBA_SIK1/2/3"/>
</dbReference>
<evidence type="ECO:0000256" key="2">
    <source>
        <dbReference type="ARBA" id="ARBA00006234"/>
    </source>
</evidence>
<evidence type="ECO:0000256" key="8">
    <source>
        <dbReference type="ARBA" id="ARBA00022741"/>
    </source>
</evidence>
<dbReference type="InterPro" id="IPR017441">
    <property type="entry name" value="Protein_kinase_ATP_BS"/>
</dbReference>
<dbReference type="GO" id="GO:0000226">
    <property type="term" value="P:microtubule cytoskeleton organization"/>
    <property type="evidence" value="ECO:0007669"/>
    <property type="project" value="TreeGrafter"/>
</dbReference>
<comment type="cofactor">
    <cofactor evidence="1">
        <name>Mg(2+)</name>
        <dbReference type="ChEBI" id="CHEBI:18420"/>
    </cofactor>
</comment>
<gene>
    <name evidence="17" type="primary">putative Serine</name>
    <name evidence="17" type="synonym">threonine-protein kinase SIK3</name>
    <name evidence="17" type="ORF">CLUMA_CG000076</name>
</gene>
<feature type="region of interest" description="Disordered" evidence="15">
    <location>
        <begin position="590"/>
        <end position="633"/>
    </location>
</feature>
<reference evidence="17 18" key="1">
    <citation type="submission" date="2015-04" db="EMBL/GenBank/DDBJ databases">
        <authorList>
            <person name="Syromyatnikov M.Y."/>
            <person name="Popov V.N."/>
        </authorList>
    </citation>
    <scope>NUCLEOTIDE SEQUENCE [LARGE SCALE GENOMIC DNA]</scope>
</reference>
<accession>A0A1J1HIR9</accession>
<dbReference type="GO" id="GO:0035556">
    <property type="term" value="P:intracellular signal transduction"/>
    <property type="evidence" value="ECO:0007669"/>
    <property type="project" value="TreeGrafter"/>
</dbReference>
<dbReference type="PANTHER" id="PTHR24346">
    <property type="entry name" value="MAP/MICROTUBULE AFFINITY-REGULATING KINASE"/>
    <property type="match status" value="1"/>
</dbReference>
<comment type="catalytic activity">
    <reaction evidence="13">
        <text>L-seryl-[protein] + ATP = O-phospho-L-seryl-[protein] + ADP + H(+)</text>
        <dbReference type="Rhea" id="RHEA:17989"/>
        <dbReference type="Rhea" id="RHEA-COMP:9863"/>
        <dbReference type="Rhea" id="RHEA-COMP:11604"/>
        <dbReference type="ChEBI" id="CHEBI:15378"/>
        <dbReference type="ChEBI" id="CHEBI:29999"/>
        <dbReference type="ChEBI" id="CHEBI:30616"/>
        <dbReference type="ChEBI" id="CHEBI:83421"/>
        <dbReference type="ChEBI" id="CHEBI:456216"/>
        <dbReference type="EC" id="2.7.11.1"/>
    </reaction>
</comment>
<evidence type="ECO:0000256" key="9">
    <source>
        <dbReference type="ARBA" id="ARBA00022777"/>
    </source>
</evidence>
<dbReference type="CDD" id="cd14338">
    <property type="entry name" value="UBA_SIK"/>
    <property type="match status" value="1"/>
</dbReference>
<dbReference type="PROSITE" id="PS00107">
    <property type="entry name" value="PROTEIN_KINASE_ATP"/>
    <property type="match status" value="1"/>
</dbReference>
<dbReference type="STRING" id="568069.A0A1J1HIR9"/>
<evidence type="ECO:0000259" key="16">
    <source>
        <dbReference type="PROSITE" id="PS50011"/>
    </source>
</evidence>
<evidence type="ECO:0000313" key="18">
    <source>
        <dbReference type="Proteomes" id="UP000183832"/>
    </source>
</evidence>
<comment type="similarity">
    <text evidence="2">Belongs to the protein kinase superfamily. CAMK Ser/Thr protein kinase family. SNF1 subfamily.</text>
</comment>
<dbReference type="AlphaFoldDB" id="A0A1J1HIR9"/>
<dbReference type="EMBL" id="CVRI01000001">
    <property type="protein sequence ID" value="CRK86177.1"/>
    <property type="molecule type" value="Genomic_DNA"/>
</dbReference>
<evidence type="ECO:0000256" key="10">
    <source>
        <dbReference type="ARBA" id="ARBA00022840"/>
    </source>
</evidence>
<dbReference type="GO" id="GO:0005524">
    <property type="term" value="F:ATP binding"/>
    <property type="evidence" value="ECO:0007669"/>
    <property type="project" value="UniProtKB-UniRule"/>
</dbReference>
<evidence type="ECO:0000313" key="17">
    <source>
        <dbReference type="EMBL" id="CRK86177.1"/>
    </source>
</evidence>
<keyword evidence="8 14" id="KW-0547">Nucleotide-binding</keyword>
<dbReference type="Gene3D" id="1.10.510.10">
    <property type="entry name" value="Transferase(Phosphotransferase) domain 1"/>
    <property type="match status" value="1"/>
</dbReference>
<dbReference type="GO" id="GO:0050321">
    <property type="term" value="F:tau-protein kinase activity"/>
    <property type="evidence" value="ECO:0007669"/>
    <property type="project" value="TreeGrafter"/>
</dbReference>
<dbReference type="OrthoDB" id="193931at2759"/>
<dbReference type="PROSITE" id="PS00108">
    <property type="entry name" value="PROTEIN_KINASE_ST"/>
    <property type="match status" value="1"/>
</dbReference>
<dbReference type="InterPro" id="IPR011009">
    <property type="entry name" value="Kinase-like_dom_sf"/>
</dbReference>
<feature type="binding site" evidence="14">
    <location>
        <position position="50"/>
    </location>
    <ligand>
        <name>ATP</name>
        <dbReference type="ChEBI" id="CHEBI:30616"/>
    </ligand>
</feature>
<keyword evidence="5" id="KW-0597">Phosphoprotein</keyword>
<name>A0A1J1HIR9_9DIPT</name>
<dbReference type="Proteomes" id="UP000183832">
    <property type="component" value="Unassembled WGS sequence"/>
</dbReference>
<dbReference type="SMART" id="SM00220">
    <property type="entry name" value="S_TKc"/>
    <property type="match status" value="1"/>
</dbReference>
<evidence type="ECO:0000256" key="15">
    <source>
        <dbReference type="SAM" id="MobiDB-lite"/>
    </source>
</evidence>
<evidence type="ECO:0000256" key="11">
    <source>
        <dbReference type="ARBA" id="ARBA00022842"/>
    </source>
</evidence>
<comment type="catalytic activity">
    <reaction evidence="12">
        <text>L-threonyl-[protein] + ATP = O-phospho-L-threonyl-[protein] + ADP + H(+)</text>
        <dbReference type="Rhea" id="RHEA:46608"/>
        <dbReference type="Rhea" id="RHEA-COMP:11060"/>
        <dbReference type="Rhea" id="RHEA-COMP:11605"/>
        <dbReference type="ChEBI" id="CHEBI:15378"/>
        <dbReference type="ChEBI" id="CHEBI:30013"/>
        <dbReference type="ChEBI" id="CHEBI:30616"/>
        <dbReference type="ChEBI" id="CHEBI:61977"/>
        <dbReference type="ChEBI" id="CHEBI:456216"/>
        <dbReference type="EC" id="2.7.11.1"/>
    </reaction>
</comment>
<dbReference type="GO" id="GO:0046872">
    <property type="term" value="F:metal ion binding"/>
    <property type="evidence" value="ECO:0007669"/>
    <property type="project" value="UniProtKB-KW"/>
</dbReference>